<protein>
    <submittedName>
        <fullName evidence="1">Uncharacterized protein</fullName>
    </submittedName>
</protein>
<dbReference type="AlphaFoldDB" id="A0A838L8E6"/>
<dbReference type="Proteomes" id="UP000570166">
    <property type="component" value="Unassembled WGS sequence"/>
</dbReference>
<comment type="caution">
    <text evidence="1">The sequence shown here is derived from an EMBL/GenBank/DDBJ whole genome shotgun (WGS) entry which is preliminary data.</text>
</comment>
<dbReference type="RefSeq" id="WP_160365295.1">
    <property type="nucleotide sequence ID" value="NZ_JACEIB010000025.1"/>
</dbReference>
<organism evidence="1 2">
    <name type="scientific">Sphingomonas chungangi</name>
    <dbReference type="NCBI Taxonomy" id="2683589"/>
    <lineage>
        <taxon>Bacteria</taxon>
        <taxon>Pseudomonadati</taxon>
        <taxon>Pseudomonadota</taxon>
        <taxon>Alphaproteobacteria</taxon>
        <taxon>Sphingomonadales</taxon>
        <taxon>Sphingomonadaceae</taxon>
        <taxon>Sphingomonas</taxon>
    </lineage>
</organism>
<reference evidence="1 2" key="1">
    <citation type="submission" date="2020-07" db="EMBL/GenBank/DDBJ databases">
        <authorList>
            <person name="Sun Q."/>
        </authorList>
    </citation>
    <scope>NUCLEOTIDE SEQUENCE [LARGE SCALE GENOMIC DNA]</scope>
    <source>
        <strain evidence="1 2">CGMCC 1.13654</strain>
    </source>
</reference>
<keyword evidence="2" id="KW-1185">Reference proteome</keyword>
<dbReference type="EMBL" id="JACEIB010000025">
    <property type="protein sequence ID" value="MBA2935297.1"/>
    <property type="molecule type" value="Genomic_DNA"/>
</dbReference>
<gene>
    <name evidence="1" type="ORF">HZF05_14510</name>
</gene>
<evidence type="ECO:0000313" key="1">
    <source>
        <dbReference type="EMBL" id="MBA2935297.1"/>
    </source>
</evidence>
<name>A0A838L8E6_9SPHN</name>
<accession>A0A838L8E6</accession>
<proteinExistence type="predicted"/>
<sequence length="68" mass="7760">MQRDLRHDLRLRAAASVIYDAVYPGPEWAPVSFDQAERLETVHYRQAVEAALLARPVLTDRAEQLSLI</sequence>
<evidence type="ECO:0000313" key="2">
    <source>
        <dbReference type="Proteomes" id="UP000570166"/>
    </source>
</evidence>